<keyword evidence="5 6" id="KW-0472">Membrane</keyword>
<feature type="transmembrane region" description="Helical" evidence="6">
    <location>
        <begin position="123"/>
        <end position="140"/>
    </location>
</feature>
<evidence type="ECO:0000256" key="6">
    <source>
        <dbReference type="SAM" id="Phobius"/>
    </source>
</evidence>
<accession>A0A563F2L0</accession>
<feature type="transmembrane region" description="Helical" evidence="6">
    <location>
        <begin position="12"/>
        <end position="33"/>
    </location>
</feature>
<evidence type="ECO:0000256" key="1">
    <source>
        <dbReference type="ARBA" id="ARBA00004651"/>
    </source>
</evidence>
<organism evidence="7 8">
    <name type="scientific">Lentzea tibetensis</name>
    <dbReference type="NCBI Taxonomy" id="2591470"/>
    <lineage>
        <taxon>Bacteria</taxon>
        <taxon>Bacillati</taxon>
        <taxon>Actinomycetota</taxon>
        <taxon>Actinomycetes</taxon>
        <taxon>Pseudonocardiales</taxon>
        <taxon>Pseudonocardiaceae</taxon>
        <taxon>Lentzea</taxon>
    </lineage>
</organism>
<feature type="transmembrane region" description="Helical" evidence="6">
    <location>
        <begin position="163"/>
        <end position="184"/>
    </location>
</feature>
<evidence type="ECO:0000256" key="3">
    <source>
        <dbReference type="ARBA" id="ARBA00022692"/>
    </source>
</evidence>
<keyword evidence="2" id="KW-1003">Cell membrane</keyword>
<dbReference type="CDD" id="cd06579">
    <property type="entry name" value="TM_PBP1_transp_AraH_like"/>
    <property type="match status" value="1"/>
</dbReference>
<evidence type="ECO:0000313" key="7">
    <source>
        <dbReference type="EMBL" id="TWP54153.1"/>
    </source>
</evidence>
<evidence type="ECO:0000313" key="8">
    <source>
        <dbReference type="Proteomes" id="UP000316639"/>
    </source>
</evidence>
<proteinExistence type="predicted"/>
<comment type="caution">
    <text evidence="7">The sequence shown here is derived from an EMBL/GenBank/DDBJ whole genome shotgun (WGS) entry which is preliminary data.</text>
</comment>
<feature type="transmembrane region" description="Helical" evidence="6">
    <location>
        <begin position="53"/>
        <end position="84"/>
    </location>
</feature>
<feature type="transmembrane region" description="Helical" evidence="6">
    <location>
        <begin position="96"/>
        <end position="117"/>
    </location>
</feature>
<dbReference type="InterPro" id="IPR001851">
    <property type="entry name" value="ABC_transp_permease"/>
</dbReference>
<evidence type="ECO:0000256" key="2">
    <source>
        <dbReference type="ARBA" id="ARBA00022475"/>
    </source>
</evidence>
<sequence length="321" mass="32330">MTAIAARVRLPSGGGVHLALALVLVIGAVIVAVDGGNLLSQPSITGILHRSAALGIVAVGQTIVLLVGSLDLSVAYLISLCSLVAAETMAGQEGMVLPAVLAVLGVCVVVGLVNGLVVSLLRVNAFIATLGMALLLRGVIDDQYDGPAGQVAQGFQRIGYDRIGPIPVAALLMGAVALVAWFVLTRTKLGYRIYAVGGDVEVARLSGIRTAPVVVTAHVLCAVCAGVAGLFLASRLGAGTPTVGTDGGYDLESIAAAVLGGTALAGGKGGVVGTISGVLLLAVLDSVFNALEVDPFFKNVVRGTVIIVAVAVYAVRTRRPR</sequence>
<keyword evidence="8" id="KW-1185">Reference proteome</keyword>
<dbReference type="RefSeq" id="WP_146348936.1">
    <property type="nucleotide sequence ID" value="NZ_VOBR01000001.1"/>
</dbReference>
<dbReference type="Proteomes" id="UP000316639">
    <property type="component" value="Unassembled WGS sequence"/>
</dbReference>
<feature type="transmembrane region" description="Helical" evidence="6">
    <location>
        <begin position="213"/>
        <end position="233"/>
    </location>
</feature>
<dbReference type="GO" id="GO:0005886">
    <property type="term" value="C:plasma membrane"/>
    <property type="evidence" value="ECO:0007669"/>
    <property type="project" value="UniProtKB-SubCell"/>
</dbReference>
<dbReference type="GO" id="GO:0022857">
    <property type="term" value="F:transmembrane transporter activity"/>
    <property type="evidence" value="ECO:0007669"/>
    <property type="project" value="InterPro"/>
</dbReference>
<reference evidence="7 8" key="1">
    <citation type="submission" date="2019-07" db="EMBL/GenBank/DDBJ databases">
        <title>Lentzea xizangensis sp. nov., isolated from Qinghai-Tibetan Plateau Soils.</title>
        <authorList>
            <person name="Huang J."/>
        </authorList>
    </citation>
    <scope>NUCLEOTIDE SEQUENCE [LARGE SCALE GENOMIC DNA]</scope>
    <source>
        <strain evidence="7 8">FXJ1.1311</strain>
    </source>
</reference>
<dbReference type="EMBL" id="VOBR01000001">
    <property type="protein sequence ID" value="TWP54153.1"/>
    <property type="molecule type" value="Genomic_DNA"/>
</dbReference>
<protein>
    <submittedName>
        <fullName evidence="7">ABC transporter permease</fullName>
    </submittedName>
</protein>
<evidence type="ECO:0000256" key="5">
    <source>
        <dbReference type="ARBA" id="ARBA00023136"/>
    </source>
</evidence>
<dbReference type="Pfam" id="PF02653">
    <property type="entry name" value="BPD_transp_2"/>
    <property type="match status" value="1"/>
</dbReference>
<feature type="transmembrane region" description="Helical" evidence="6">
    <location>
        <begin position="254"/>
        <end position="284"/>
    </location>
</feature>
<evidence type="ECO:0000256" key="4">
    <source>
        <dbReference type="ARBA" id="ARBA00022989"/>
    </source>
</evidence>
<keyword evidence="3 6" id="KW-0812">Transmembrane</keyword>
<dbReference type="AlphaFoldDB" id="A0A563F2L0"/>
<gene>
    <name evidence="7" type="ORF">FKR81_00875</name>
</gene>
<comment type="subcellular location">
    <subcellularLocation>
        <location evidence="1">Cell membrane</location>
        <topology evidence="1">Multi-pass membrane protein</topology>
    </subcellularLocation>
</comment>
<dbReference type="OrthoDB" id="3468954at2"/>
<name>A0A563F2L0_9PSEU</name>
<dbReference type="PANTHER" id="PTHR32196">
    <property type="entry name" value="ABC TRANSPORTER PERMEASE PROTEIN YPHD-RELATED-RELATED"/>
    <property type="match status" value="1"/>
</dbReference>
<keyword evidence="4 6" id="KW-1133">Transmembrane helix</keyword>